<organism evidence="5">
    <name type="scientific">Prymnesium polylepis</name>
    <dbReference type="NCBI Taxonomy" id="72548"/>
    <lineage>
        <taxon>Eukaryota</taxon>
        <taxon>Haptista</taxon>
        <taxon>Haptophyta</taxon>
        <taxon>Prymnesiophyceae</taxon>
        <taxon>Prymnesiales</taxon>
        <taxon>Prymnesiaceae</taxon>
        <taxon>Prymnesium</taxon>
    </lineage>
</organism>
<dbReference type="InterPro" id="IPR027417">
    <property type="entry name" value="P-loop_NTPase"/>
</dbReference>
<dbReference type="Pfam" id="PF00406">
    <property type="entry name" value="ADK"/>
    <property type="match status" value="1"/>
</dbReference>
<sequence>MAKVVYEYREARGMLPLRLLMHGNDDIAKAELAAVIAAEYKLPLVTAKGAVEAAAAQESELGAEVKAALAAGPVPEALLIKVLGAALTTTESRNQGYVLEGFPDTVEQAKLLFPAPPAEGEEEEAPPEEEGEEGGAKKIAPVAAELVICLEASEETIKQKMLAQPEPSMTEEQLAEKLKAYATNNAEESPTSVLALPALAAVETLPLEVGAETTIEQLAGKARIYLGAPRNYGPSKEEIEAKAALEEEAAKKKEAEEAAAAAERDAAEVQERQAREEAESHRLAELQQKERELLEVRSIPLRNYLMQNVIPTLTEGLIEVCKLKPEDPVDYLAEWLFKNNPVEEELFD</sequence>
<evidence type="ECO:0000256" key="3">
    <source>
        <dbReference type="ARBA" id="ARBA00022777"/>
    </source>
</evidence>
<dbReference type="EMBL" id="HBKO01038215">
    <property type="protein sequence ID" value="CAE2266037.1"/>
    <property type="molecule type" value="Transcribed_RNA"/>
</dbReference>
<evidence type="ECO:0000256" key="4">
    <source>
        <dbReference type="SAM" id="MobiDB-lite"/>
    </source>
</evidence>
<evidence type="ECO:0000313" key="5">
    <source>
        <dbReference type="EMBL" id="CAE2266037.1"/>
    </source>
</evidence>
<evidence type="ECO:0008006" key="6">
    <source>
        <dbReference type="Google" id="ProtNLM"/>
    </source>
</evidence>
<dbReference type="InterPro" id="IPR007858">
    <property type="entry name" value="Dpy-30_motif"/>
</dbReference>
<feature type="region of interest" description="Disordered" evidence="4">
    <location>
        <begin position="250"/>
        <end position="283"/>
    </location>
</feature>
<name>A0A7S4N5J9_9EUKA</name>
<keyword evidence="1" id="KW-0808">Transferase</keyword>
<dbReference type="CDD" id="cd22967">
    <property type="entry name" value="DD_AK7"/>
    <property type="match status" value="1"/>
</dbReference>
<accession>A0A7S4N5J9</accession>
<feature type="region of interest" description="Disordered" evidence="4">
    <location>
        <begin position="115"/>
        <end position="137"/>
    </location>
</feature>
<reference evidence="5" key="1">
    <citation type="submission" date="2021-01" db="EMBL/GenBank/DDBJ databases">
        <authorList>
            <person name="Corre E."/>
            <person name="Pelletier E."/>
            <person name="Niang G."/>
            <person name="Scheremetjew M."/>
            <person name="Finn R."/>
            <person name="Kale V."/>
            <person name="Holt S."/>
            <person name="Cochrane G."/>
            <person name="Meng A."/>
            <person name="Brown T."/>
            <person name="Cohen L."/>
        </authorList>
    </citation>
    <scope>NUCLEOTIDE SEQUENCE</scope>
    <source>
        <strain evidence="5">UIO037</strain>
    </source>
</reference>
<evidence type="ECO:0000256" key="2">
    <source>
        <dbReference type="ARBA" id="ARBA00022741"/>
    </source>
</evidence>
<dbReference type="Gene3D" id="3.40.50.300">
    <property type="entry name" value="P-loop containing nucleotide triphosphate hydrolases"/>
    <property type="match status" value="1"/>
</dbReference>
<dbReference type="GO" id="GO:0005524">
    <property type="term" value="F:ATP binding"/>
    <property type="evidence" value="ECO:0007669"/>
    <property type="project" value="InterPro"/>
</dbReference>
<dbReference type="InterPro" id="IPR047499">
    <property type="entry name" value="DD_AK7"/>
</dbReference>
<dbReference type="SUPFAM" id="SSF52540">
    <property type="entry name" value="P-loop containing nucleoside triphosphate hydrolases"/>
    <property type="match status" value="1"/>
</dbReference>
<dbReference type="Pfam" id="PF05186">
    <property type="entry name" value="Dpy-30"/>
    <property type="match status" value="1"/>
</dbReference>
<dbReference type="AlphaFoldDB" id="A0A7S4N5J9"/>
<dbReference type="Gene3D" id="1.20.890.10">
    <property type="entry name" value="cAMP-dependent protein kinase regulatory subunit, dimerization-anchoring domain"/>
    <property type="match status" value="1"/>
</dbReference>
<keyword evidence="3" id="KW-0418">Kinase</keyword>
<proteinExistence type="predicted"/>
<evidence type="ECO:0000256" key="1">
    <source>
        <dbReference type="ARBA" id="ARBA00022679"/>
    </source>
</evidence>
<feature type="compositionally biased region" description="Acidic residues" evidence="4">
    <location>
        <begin position="119"/>
        <end position="133"/>
    </location>
</feature>
<dbReference type="PANTHER" id="PTHR23359">
    <property type="entry name" value="NUCLEOTIDE KINASE"/>
    <property type="match status" value="1"/>
</dbReference>
<dbReference type="GO" id="GO:0019205">
    <property type="term" value="F:nucleobase-containing compound kinase activity"/>
    <property type="evidence" value="ECO:0007669"/>
    <property type="project" value="InterPro"/>
</dbReference>
<gene>
    <name evidence="5" type="ORF">CPOL0286_LOCUS17481</name>
</gene>
<keyword evidence="2" id="KW-0547">Nucleotide-binding</keyword>
<dbReference type="GO" id="GO:0006139">
    <property type="term" value="P:nucleobase-containing compound metabolic process"/>
    <property type="evidence" value="ECO:0007669"/>
    <property type="project" value="InterPro"/>
</dbReference>
<protein>
    <recommendedName>
        <fullName evidence="6">Adenylate kinase</fullName>
    </recommendedName>
</protein>
<dbReference type="InterPro" id="IPR000850">
    <property type="entry name" value="Adenylat/UMP-CMP_kin"/>
</dbReference>